<evidence type="ECO:0000313" key="1">
    <source>
        <dbReference type="EMBL" id="BBC37396.1"/>
    </source>
</evidence>
<dbReference type="EMBL" id="AP018448">
    <property type="protein sequence ID" value="BBC37396.1"/>
    <property type="molecule type" value="Genomic_DNA"/>
</dbReference>
<sequence length="110" mass="12826">MPVRRKLPGPRPFLFGTTVSKTRLLRYRTWIARVWAFDLNDAVRLNRQLNRLARQAARKRFPWDWGNRSAVKAHRRYLLQRRIILGNATSCTFPAKAFHQVGREGPGTVA</sequence>
<proteinExistence type="predicted"/>
<keyword evidence="2" id="KW-1185">Reference proteome</keyword>
<accession>A0ABM7FJU8</accession>
<dbReference type="RefSeq" id="WP_286257700.1">
    <property type="nucleotide sequence ID" value="NZ_AP018448.1"/>
</dbReference>
<organism evidence="1 2">
    <name type="scientific">Streptomyces graminofaciens</name>
    <dbReference type="NCBI Taxonomy" id="68212"/>
    <lineage>
        <taxon>Bacteria</taxon>
        <taxon>Bacillati</taxon>
        <taxon>Actinomycetota</taxon>
        <taxon>Actinomycetes</taxon>
        <taxon>Kitasatosporales</taxon>
        <taxon>Streptomycetaceae</taxon>
        <taxon>Streptomyces</taxon>
    </lineage>
</organism>
<evidence type="ECO:0000313" key="2">
    <source>
        <dbReference type="Proteomes" id="UP001321542"/>
    </source>
</evidence>
<reference evidence="1 2" key="2">
    <citation type="journal article" date="2023" name="ChemBioChem">
        <title>Acyltransferase Domain Exchange between Two Independent Type I Polyketide Synthases in the Same Producer Strain of Macrolide Antibiotics.</title>
        <authorList>
            <person name="Kudo F."/>
            <person name="Kishikawa K."/>
            <person name="Tsuboi K."/>
            <person name="Kido T."/>
            <person name="Usui T."/>
            <person name="Hashimoto J."/>
            <person name="Shin-Ya K."/>
            <person name="Miyanaga A."/>
            <person name="Eguchi T."/>
        </authorList>
    </citation>
    <scope>NUCLEOTIDE SEQUENCE [LARGE SCALE GENOMIC DNA]</scope>
    <source>
        <strain evidence="1 2">A-8890</strain>
    </source>
</reference>
<gene>
    <name evidence="1" type="ORF">SGFS_086900</name>
</gene>
<reference evidence="1 2" key="1">
    <citation type="journal article" date="2010" name="ChemBioChem">
        <title>Cloning and characterization of the biosynthetic gene cluster of 16-membered macrolide antibiotic FD-891: involvement of a dual functional cytochrome P450 monooxygenase catalyzing epoxidation and hydroxylation.</title>
        <authorList>
            <person name="Kudo F."/>
            <person name="Motegi A."/>
            <person name="Mizoue K."/>
            <person name="Eguchi T."/>
        </authorList>
    </citation>
    <scope>NUCLEOTIDE SEQUENCE [LARGE SCALE GENOMIC DNA]</scope>
    <source>
        <strain evidence="1 2">A-8890</strain>
    </source>
</reference>
<protein>
    <submittedName>
        <fullName evidence="1">Uncharacterized protein</fullName>
    </submittedName>
</protein>
<dbReference type="Proteomes" id="UP001321542">
    <property type="component" value="Chromosome"/>
</dbReference>
<name>A0ABM7FJU8_9ACTN</name>